<dbReference type="GO" id="GO:0045892">
    <property type="term" value="P:negative regulation of DNA-templated transcription"/>
    <property type="evidence" value="ECO:0007669"/>
    <property type="project" value="TreeGrafter"/>
</dbReference>
<dbReference type="PROSITE" id="PS51078">
    <property type="entry name" value="ICLR_ED"/>
    <property type="match status" value="1"/>
</dbReference>
<dbReference type="InterPro" id="IPR036390">
    <property type="entry name" value="WH_DNA-bd_sf"/>
</dbReference>
<name>A0A917ITI1_9MICC</name>
<dbReference type="InterPro" id="IPR005471">
    <property type="entry name" value="Tscrpt_reg_IclR_N"/>
</dbReference>
<dbReference type="InterPro" id="IPR036388">
    <property type="entry name" value="WH-like_DNA-bd_sf"/>
</dbReference>
<dbReference type="PROSITE" id="PS51077">
    <property type="entry name" value="HTH_ICLR"/>
    <property type="match status" value="1"/>
</dbReference>
<keyword evidence="7" id="KW-1185">Reference proteome</keyword>
<accession>A0A917ITI1</accession>
<dbReference type="PANTHER" id="PTHR30136">
    <property type="entry name" value="HELIX-TURN-HELIX TRANSCRIPTIONAL REGULATOR, ICLR FAMILY"/>
    <property type="match status" value="1"/>
</dbReference>
<keyword evidence="2" id="KW-0238">DNA-binding</keyword>
<evidence type="ECO:0000256" key="3">
    <source>
        <dbReference type="ARBA" id="ARBA00023163"/>
    </source>
</evidence>
<evidence type="ECO:0000259" key="4">
    <source>
        <dbReference type="PROSITE" id="PS51077"/>
    </source>
</evidence>
<evidence type="ECO:0008006" key="8">
    <source>
        <dbReference type="Google" id="ProtNLM"/>
    </source>
</evidence>
<gene>
    <name evidence="6" type="ORF">GCM10007359_14530</name>
</gene>
<dbReference type="Gene3D" id="3.30.450.40">
    <property type="match status" value="1"/>
</dbReference>
<feature type="domain" description="HTH iclR-type" evidence="4">
    <location>
        <begin position="8"/>
        <end position="68"/>
    </location>
</feature>
<dbReference type="Pfam" id="PF01614">
    <property type="entry name" value="IclR_C"/>
    <property type="match status" value="1"/>
</dbReference>
<dbReference type="GO" id="GO:0003700">
    <property type="term" value="F:DNA-binding transcription factor activity"/>
    <property type="evidence" value="ECO:0007669"/>
    <property type="project" value="TreeGrafter"/>
</dbReference>
<organism evidence="6 7">
    <name type="scientific">Rothia aerolata</name>
    <dbReference type="NCBI Taxonomy" id="1812262"/>
    <lineage>
        <taxon>Bacteria</taxon>
        <taxon>Bacillati</taxon>
        <taxon>Actinomycetota</taxon>
        <taxon>Actinomycetes</taxon>
        <taxon>Micrococcales</taxon>
        <taxon>Micrococcaceae</taxon>
        <taxon>Rothia</taxon>
    </lineage>
</organism>
<dbReference type="SUPFAM" id="SSF55781">
    <property type="entry name" value="GAF domain-like"/>
    <property type="match status" value="1"/>
</dbReference>
<dbReference type="InterPro" id="IPR029016">
    <property type="entry name" value="GAF-like_dom_sf"/>
</dbReference>
<dbReference type="Pfam" id="PF09339">
    <property type="entry name" value="HTH_IclR"/>
    <property type="match status" value="1"/>
</dbReference>
<dbReference type="EMBL" id="BMDC01000002">
    <property type="protein sequence ID" value="GGH63348.1"/>
    <property type="molecule type" value="Genomic_DNA"/>
</dbReference>
<evidence type="ECO:0000313" key="6">
    <source>
        <dbReference type="EMBL" id="GGH63348.1"/>
    </source>
</evidence>
<protein>
    <recommendedName>
        <fullName evidence="8">IclR family transcriptional regulator</fullName>
    </recommendedName>
</protein>
<dbReference type="InterPro" id="IPR050707">
    <property type="entry name" value="HTH_MetabolicPath_Reg"/>
</dbReference>
<evidence type="ECO:0000313" key="7">
    <source>
        <dbReference type="Proteomes" id="UP000600171"/>
    </source>
</evidence>
<dbReference type="InterPro" id="IPR014757">
    <property type="entry name" value="Tscrpt_reg_IclR_C"/>
</dbReference>
<dbReference type="Proteomes" id="UP000600171">
    <property type="component" value="Unassembled WGS sequence"/>
</dbReference>
<dbReference type="SUPFAM" id="SSF46785">
    <property type="entry name" value="Winged helix' DNA-binding domain"/>
    <property type="match status" value="1"/>
</dbReference>
<reference evidence="6 7" key="1">
    <citation type="journal article" date="2014" name="Int. J. Syst. Evol. Microbiol.">
        <title>Complete genome sequence of Corynebacterium casei LMG S-19264T (=DSM 44701T), isolated from a smear-ripened cheese.</title>
        <authorList>
            <consortium name="US DOE Joint Genome Institute (JGI-PGF)"/>
            <person name="Walter F."/>
            <person name="Albersmeier A."/>
            <person name="Kalinowski J."/>
            <person name="Ruckert C."/>
        </authorList>
    </citation>
    <scope>NUCLEOTIDE SEQUENCE [LARGE SCALE GENOMIC DNA]</scope>
    <source>
        <strain evidence="6 7">CCM 8669</strain>
    </source>
</reference>
<dbReference type="AlphaFoldDB" id="A0A917ITI1"/>
<sequence length="249" mass="27701">MDRPKEFLQSADNTLRLILLLQEKQQLTVSQAAKELEIGVSTAHRTLQMLVFHEFAVETEDKRYIVGPSLSLGHKRKVEGDRLRGIVHPFLQKLAKETGETCHLVIRERAQVTFVHSVEGTHLIRVGKRVGITLPASKSAAGQHMLTHLSTSELRSLHPQLNESEFSNLRKIIQKARSQGFGINDGDTEEELSAVGCALTNEVGDILGGIAISIPRNRFKKNYPAYASSLIRLSREANNTLASISKDYL</sequence>
<feature type="domain" description="IclR-ED" evidence="5">
    <location>
        <begin position="68"/>
        <end position="249"/>
    </location>
</feature>
<proteinExistence type="predicted"/>
<dbReference type="PANTHER" id="PTHR30136:SF24">
    <property type="entry name" value="HTH-TYPE TRANSCRIPTIONAL REPRESSOR ALLR"/>
    <property type="match status" value="1"/>
</dbReference>
<evidence type="ECO:0000259" key="5">
    <source>
        <dbReference type="PROSITE" id="PS51078"/>
    </source>
</evidence>
<evidence type="ECO:0000256" key="1">
    <source>
        <dbReference type="ARBA" id="ARBA00023015"/>
    </source>
</evidence>
<evidence type="ECO:0000256" key="2">
    <source>
        <dbReference type="ARBA" id="ARBA00023125"/>
    </source>
</evidence>
<keyword evidence="1" id="KW-0805">Transcription regulation</keyword>
<dbReference type="GO" id="GO:0003677">
    <property type="term" value="F:DNA binding"/>
    <property type="evidence" value="ECO:0007669"/>
    <property type="project" value="UniProtKB-KW"/>
</dbReference>
<dbReference type="RefSeq" id="WP_188359703.1">
    <property type="nucleotide sequence ID" value="NZ_BMDC01000002.1"/>
</dbReference>
<keyword evidence="3" id="KW-0804">Transcription</keyword>
<comment type="caution">
    <text evidence="6">The sequence shown here is derived from an EMBL/GenBank/DDBJ whole genome shotgun (WGS) entry which is preliminary data.</text>
</comment>
<dbReference type="Gene3D" id="1.10.10.10">
    <property type="entry name" value="Winged helix-like DNA-binding domain superfamily/Winged helix DNA-binding domain"/>
    <property type="match status" value="1"/>
</dbReference>